<dbReference type="Proteomes" id="UP000593566">
    <property type="component" value="Unassembled WGS sequence"/>
</dbReference>
<dbReference type="AlphaFoldDB" id="A0A8H6CH04"/>
<feature type="compositionally biased region" description="Low complexity" evidence="1">
    <location>
        <begin position="356"/>
        <end position="369"/>
    </location>
</feature>
<gene>
    <name evidence="2" type="ORF">HO133_001058</name>
</gene>
<sequence length="874" mass="97796">MAASAENEPRRDLRLLKNARYLFGRYLKFFLPVSASCAKLAHTLSSLQNGIYRFNSRYNTGNEPLSVYSQLTVGLSDTLVALRRDLISCARQYESDTLDTGDWSFELDDASMERLQTRLNPITMGVEIINEAMEMALNESSGIRPSETVEEIYKRIDEAKNSSARLQKLVNSFLHGITVQTKLETTDGRDLHTFTSANISHREVGQNVAARLRQKTQEAVSTKEEDEGPMAWKIRHSIYWLSKSSDDLREWRSENGLALSYHPTPVSDKAWHTVATIFIDALKAAWLLGDLGDLRAYKEPSFEIQEVVACAKKKVLGLLQSFFTDIFTVPNYDLINELGDFDMCTDDEREQKSSHLSDSSSIPSSPASEPEIMRNLISELGDIGRCTDDEREQKPSQVSDSSSILSSPVSEPEVMRRHFTNSTFPVELEGSCVSLTDLHSHHVPSELGAVPSTQRKSNLFLSNAGGVHATNISPLADGLHITNLENASADYESIDHISARLHENELSNAEAESPKPVWTGFQHNVFSIESNPPHNTAFIPTRVRIFKFDSHLSSYLHLITYREALPTSRSVIQPSTAALVPVYAFAADRSEGSELYISDSGLRPSLRYRFDCRDPDGNHHPWELYGFQGALMGAYFEGDYSAASVSLHRCGSHTTEREIFPCIQVWTDFPSAHPALADSSSPTSLSTTSASSSPPSSISSKTFSALTSRLTDNVNDSKIFIFSRNFIYVLFVSDRVTLLRPKQGGILQHGRHQKKPLVRFVPNKHSGTSAIRVRTLKGTRSMPAGIPLDRRGIRYGDQERAEAGFEDFQSLEFEFDCEDDAATFTAHFKEYVADWRRRCAPVEGFRELQRSRRITVSSRTTFQGGEGRQTVPQI</sequence>
<feature type="region of interest" description="Disordered" evidence="1">
    <location>
        <begin position="677"/>
        <end position="700"/>
    </location>
</feature>
<keyword evidence="3" id="KW-1185">Reference proteome</keyword>
<dbReference type="RefSeq" id="XP_037152352.1">
    <property type="nucleotide sequence ID" value="XM_037291990.1"/>
</dbReference>
<feature type="compositionally biased region" description="Low complexity" evidence="1">
    <location>
        <begin position="395"/>
        <end position="412"/>
    </location>
</feature>
<name>A0A8H6CH04_9LECA</name>
<feature type="region of interest" description="Disordered" evidence="1">
    <location>
        <begin position="386"/>
        <end position="413"/>
    </location>
</feature>
<evidence type="ECO:0000313" key="3">
    <source>
        <dbReference type="Proteomes" id="UP000593566"/>
    </source>
</evidence>
<reference evidence="2 3" key="1">
    <citation type="journal article" date="2020" name="Genomics">
        <title>Complete, high-quality genomes from long-read metagenomic sequencing of two wolf lichen thalli reveals enigmatic genome architecture.</title>
        <authorList>
            <person name="McKenzie S.K."/>
            <person name="Walston R.F."/>
            <person name="Allen J.L."/>
        </authorList>
    </citation>
    <scope>NUCLEOTIDE SEQUENCE [LARGE SCALE GENOMIC DNA]</scope>
    <source>
        <strain evidence="2">WasteWater1</strain>
    </source>
</reference>
<dbReference type="EMBL" id="JACCJB010000011">
    <property type="protein sequence ID" value="KAF6223006.1"/>
    <property type="molecule type" value="Genomic_DNA"/>
</dbReference>
<accession>A0A8H6CH04</accession>
<dbReference type="GeneID" id="59329476"/>
<comment type="caution">
    <text evidence="2">The sequence shown here is derived from an EMBL/GenBank/DDBJ whole genome shotgun (WGS) entry which is preliminary data.</text>
</comment>
<evidence type="ECO:0000256" key="1">
    <source>
        <dbReference type="SAM" id="MobiDB-lite"/>
    </source>
</evidence>
<feature type="region of interest" description="Disordered" evidence="1">
    <location>
        <begin position="347"/>
        <end position="369"/>
    </location>
</feature>
<evidence type="ECO:0000313" key="2">
    <source>
        <dbReference type="EMBL" id="KAF6223006.1"/>
    </source>
</evidence>
<protein>
    <submittedName>
        <fullName evidence="2">Uncharacterized protein</fullName>
    </submittedName>
</protein>
<proteinExistence type="predicted"/>
<organism evidence="2 3">
    <name type="scientific">Letharia lupina</name>
    <dbReference type="NCBI Taxonomy" id="560253"/>
    <lineage>
        <taxon>Eukaryota</taxon>
        <taxon>Fungi</taxon>
        <taxon>Dikarya</taxon>
        <taxon>Ascomycota</taxon>
        <taxon>Pezizomycotina</taxon>
        <taxon>Lecanoromycetes</taxon>
        <taxon>OSLEUM clade</taxon>
        <taxon>Lecanoromycetidae</taxon>
        <taxon>Lecanorales</taxon>
        <taxon>Lecanorineae</taxon>
        <taxon>Parmeliaceae</taxon>
        <taxon>Letharia</taxon>
    </lineage>
</organism>